<sequence>MTWAVRLMKLGAVVSFGSLLAALEAAGETAPTWAMLAATEVALWLVMTRQIAGGRAMARFFGTVLAVLNVLFTIGMFAGEPQSAEPAPLVAALFLGNAVLGSAIVGMLWTPTAEPHFD</sequence>
<proteinExistence type="predicted"/>
<organism evidence="2 3">
    <name type="scientific">Spelaeicoccus albus</name>
    <dbReference type="NCBI Taxonomy" id="1280376"/>
    <lineage>
        <taxon>Bacteria</taxon>
        <taxon>Bacillati</taxon>
        <taxon>Actinomycetota</taxon>
        <taxon>Actinomycetes</taxon>
        <taxon>Micrococcales</taxon>
        <taxon>Brevibacteriaceae</taxon>
        <taxon>Spelaeicoccus</taxon>
    </lineage>
</organism>
<dbReference type="RefSeq" id="WP_179427009.1">
    <property type="nucleotide sequence ID" value="NZ_JACBZP010000001.1"/>
</dbReference>
<name>A0A7Z0AAB2_9MICO</name>
<keyword evidence="1" id="KW-1133">Transmembrane helix</keyword>
<reference evidence="2 3" key="1">
    <citation type="submission" date="2020-07" db="EMBL/GenBank/DDBJ databases">
        <title>Sequencing the genomes of 1000 actinobacteria strains.</title>
        <authorList>
            <person name="Klenk H.-P."/>
        </authorList>
    </citation>
    <scope>NUCLEOTIDE SEQUENCE [LARGE SCALE GENOMIC DNA]</scope>
    <source>
        <strain evidence="2 3">DSM 26341</strain>
    </source>
</reference>
<protein>
    <submittedName>
        <fullName evidence="2">Heme/copper-type cytochrome/quinol oxidase subunit 4</fullName>
    </submittedName>
</protein>
<keyword evidence="1" id="KW-0472">Membrane</keyword>
<comment type="caution">
    <text evidence="2">The sequence shown here is derived from an EMBL/GenBank/DDBJ whole genome shotgun (WGS) entry which is preliminary data.</text>
</comment>
<dbReference type="Proteomes" id="UP000539111">
    <property type="component" value="Unassembled WGS sequence"/>
</dbReference>
<feature type="transmembrane region" description="Helical" evidence="1">
    <location>
        <begin position="59"/>
        <end position="78"/>
    </location>
</feature>
<feature type="transmembrane region" description="Helical" evidence="1">
    <location>
        <begin position="90"/>
        <end position="109"/>
    </location>
</feature>
<keyword evidence="3" id="KW-1185">Reference proteome</keyword>
<gene>
    <name evidence="2" type="ORF">BJY26_001508</name>
</gene>
<keyword evidence="1" id="KW-0812">Transmembrane</keyword>
<evidence type="ECO:0000313" key="3">
    <source>
        <dbReference type="Proteomes" id="UP000539111"/>
    </source>
</evidence>
<dbReference type="AlphaFoldDB" id="A0A7Z0AAB2"/>
<dbReference type="EMBL" id="JACBZP010000001">
    <property type="protein sequence ID" value="NYI67202.1"/>
    <property type="molecule type" value="Genomic_DNA"/>
</dbReference>
<accession>A0A7Z0AAB2</accession>
<evidence type="ECO:0000256" key="1">
    <source>
        <dbReference type="SAM" id="Phobius"/>
    </source>
</evidence>
<evidence type="ECO:0000313" key="2">
    <source>
        <dbReference type="EMBL" id="NYI67202.1"/>
    </source>
</evidence>